<sequence length="115" mass="12746">SYAVRFVAPNNDEGSSTFSNNCYYGETDVIITPTYGAQTLAEWQVSSSQDANSIDDDPVFISGGYIPQADSPCRDTGVDVGLTRDYRDRRIYGNPDIGAYEFGADKSVIYWLDFE</sequence>
<organism evidence="1">
    <name type="scientific">marine sediment metagenome</name>
    <dbReference type="NCBI Taxonomy" id="412755"/>
    <lineage>
        <taxon>unclassified sequences</taxon>
        <taxon>metagenomes</taxon>
        <taxon>ecological metagenomes</taxon>
    </lineage>
</organism>
<gene>
    <name evidence="1" type="ORF">S01H1_71816</name>
</gene>
<protein>
    <submittedName>
        <fullName evidence="1">Uncharacterized protein</fullName>
    </submittedName>
</protein>
<evidence type="ECO:0000313" key="1">
    <source>
        <dbReference type="EMBL" id="GAG30221.1"/>
    </source>
</evidence>
<feature type="non-terminal residue" evidence="1">
    <location>
        <position position="1"/>
    </location>
</feature>
<dbReference type="AlphaFoldDB" id="X0XZS8"/>
<reference evidence="1" key="1">
    <citation type="journal article" date="2014" name="Front. Microbiol.">
        <title>High frequency of phylogenetically diverse reductive dehalogenase-homologous genes in deep subseafloor sedimentary metagenomes.</title>
        <authorList>
            <person name="Kawai M."/>
            <person name="Futagami T."/>
            <person name="Toyoda A."/>
            <person name="Takaki Y."/>
            <person name="Nishi S."/>
            <person name="Hori S."/>
            <person name="Arai W."/>
            <person name="Tsubouchi T."/>
            <person name="Morono Y."/>
            <person name="Uchiyama I."/>
            <person name="Ito T."/>
            <person name="Fujiyama A."/>
            <person name="Inagaki F."/>
            <person name="Takami H."/>
        </authorList>
    </citation>
    <scope>NUCLEOTIDE SEQUENCE</scope>
    <source>
        <strain evidence="1">Expedition CK06-06</strain>
    </source>
</reference>
<dbReference type="EMBL" id="BARS01047850">
    <property type="protein sequence ID" value="GAG30221.1"/>
    <property type="molecule type" value="Genomic_DNA"/>
</dbReference>
<dbReference type="InterPro" id="IPR012334">
    <property type="entry name" value="Pectin_lyas_fold"/>
</dbReference>
<comment type="caution">
    <text evidence="1">The sequence shown here is derived from an EMBL/GenBank/DDBJ whole genome shotgun (WGS) entry which is preliminary data.</text>
</comment>
<proteinExistence type="predicted"/>
<dbReference type="Gene3D" id="2.160.20.10">
    <property type="entry name" value="Single-stranded right-handed beta-helix, Pectin lyase-like"/>
    <property type="match status" value="1"/>
</dbReference>
<name>X0XZS8_9ZZZZ</name>
<accession>X0XZS8</accession>